<feature type="transmembrane region" description="Helical" evidence="4">
    <location>
        <begin position="383"/>
        <end position="403"/>
    </location>
</feature>
<dbReference type="EMBL" id="FOXS01000007">
    <property type="protein sequence ID" value="SFQ77623.1"/>
    <property type="molecule type" value="Genomic_DNA"/>
</dbReference>
<reference evidence="7" key="1">
    <citation type="submission" date="2016-10" db="EMBL/GenBank/DDBJ databases">
        <authorList>
            <person name="Varghese N."/>
            <person name="Submissions S."/>
        </authorList>
    </citation>
    <scope>NUCLEOTIDE SEQUENCE [LARGE SCALE GENOMIC DNA]</scope>
    <source>
        <strain evidence="7">OR362-8,ATCC BAA-1266,JCM 13504</strain>
    </source>
</reference>
<proteinExistence type="predicted"/>
<organism evidence="6 7">
    <name type="scientific">Hymenobacter arizonensis</name>
    <name type="common">Siccationidurans arizonensis</name>
    <dbReference type="NCBI Taxonomy" id="1227077"/>
    <lineage>
        <taxon>Bacteria</taxon>
        <taxon>Pseudomonadati</taxon>
        <taxon>Bacteroidota</taxon>
        <taxon>Cytophagia</taxon>
        <taxon>Cytophagales</taxon>
        <taxon>Hymenobacteraceae</taxon>
        <taxon>Hymenobacter</taxon>
    </lineage>
</organism>
<dbReference type="Gene3D" id="3.30.565.10">
    <property type="entry name" value="Histidine kinase-like ATPase, C-terminal domain"/>
    <property type="match status" value="1"/>
</dbReference>
<evidence type="ECO:0000313" key="7">
    <source>
        <dbReference type="Proteomes" id="UP000199029"/>
    </source>
</evidence>
<dbReference type="InterPro" id="IPR003594">
    <property type="entry name" value="HATPase_dom"/>
</dbReference>
<keyword evidence="4" id="KW-0812">Transmembrane</keyword>
<dbReference type="SUPFAM" id="SSF48452">
    <property type="entry name" value="TPR-like"/>
    <property type="match status" value="2"/>
</dbReference>
<comment type="catalytic activity">
    <reaction evidence="1">
        <text>ATP + protein L-histidine = ADP + protein N-phospho-L-histidine.</text>
        <dbReference type="EC" id="2.7.13.3"/>
    </reaction>
</comment>
<dbReference type="PRINTS" id="PR00344">
    <property type="entry name" value="BCTRLSENSOR"/>
</dbReference>
<dbReference type="Gene3D" id="1.25.40.10">
    <property type="entry name" value="Tetratricopeptide repeat domain"/>
    <property type="match status" value="2"/>
</dbReference>
<name>A0A1I6B9L1_HYMAR</name>
<dbReference type="Pfam" id="PF13424">
    <property type="entry name" value="TPR_12"/>
    <property type="match status" value="1"/>
</dbReference>
<dbReference type="GO" id="GO:0000155">
    <property type="term" value="F:phosphorelay sensor kinase activity"/>
    <property type="evidence" value="ECO:0007669"/>
    <property type="project" value="InterPro"/>
</dbReference>
<dbReference type="Gene3D" id="1.10.287.130">
    <property type="match status" value="1"/>
</dbReference>
<dbReference type="InterPro" id="IPR036097">
    <property type="entry name" value="HisK_dim/P_sf"/>
</dbReference>
<evidence type="ECO:0000256" key="3">
    <source>
        <dbReference type="ARBA" id="ARBA00022553"/>
    </source>
</evidence>
<protein>
    <recommendedName>
        <fullName evidence="2">histidine kinase</fullName>
        <ecNumber evidence="2">2.7.13.3</ecNumber>
    </recommendedName>
</protein>
<dbReference type="PANTHER" id="PTHR43065:SF42">
    <property type="entry name" value="TWO-COMPONENT SENSOR PPRA"/>
    <property type="match status" value="1"/>
</dbReference>
<dbReference type="SUPFAM" id="SSF47384">
    <property type="entry name" value="Homodimeric domain of signal transducing histidine kinase"/>
    <property type="match status" value="1"/>
</dbReference>
<evidence type="ECO:0000256" key="1">
    <source>
        <dbReference type="ARBA" id="ARBA00000085"/>
    </source>
</evidence>
<dbReference type="SMART" id="SM00388">
    <property type="entry name" value="HisKA"/>
    <property type="match status" value="1"/>
</dbReference>
<dbReference type="InterPro" id="IPR036890">
    <property type="entry name" value="HATPase_C_sf"/>
</dbReference>
<dbReference type="CDD" id="cd00082">
    <property type="entry name" value="HisKA"/>
    <property type="match status" value="1"/>
</dbReference>
<sequence>MGLFAQTSMAELRLKLQSYPHADTGRVNRLNALAMELRNTVADESAALFQEALTLAQQLNYRAGMAEAQLGLGFYYRHRGEYDRAETYSEQARAGFAQTGNRLGQTRSLYNLSSTFSEQGMYDKSLTANLRGLALAEAQHDRKWMAFLNTRLGITSTLLGEYSHAQQYLSRGLKYARESGDLLSVGNAHSGFGDLYRVQGLWAEAQRSYEAELAISRQTNNQAGLLFEEINIGEMAERQKHYVQALAYAKRSLMRASSLQLLGEMPRAELLLSRVFLHTGRPDSALVYARRSLLTSQRSGAKSQSRDASEVMAQASAKLGRYADAYRYEQLFSAYKDSLNSSDLQRRAAVLQYRAELAKKQAEIGLLTKNSQLIRKQNRAQQWFLIGALMSLGAVAGLSVVLWRSNGQKRRAYALLKQQQDELHAAQGQLVQAEKWAFVGELSAGIAHELQNPLNFMKNFAEVSVAMLSQDGAKRPAGRLGTAEREQEIMAGLKQNLQQISQHGQRASSIINDMLAHARLGTGQRVPTDLNALAEESLMLAYQGLCADDKTFQAKLGRDFDPGLDVVEVVAQDMGRTLLNLCTNALYAVRQRQQQALAAGVPYVPAVTVSTFQNFDLSVEIRVRDNGTGMSEAVKERIFHSFFTTKPIGEGTGLGLSLSHDIVTKGHGGTLTVESREGEGTEFVITLPA</sequence>
<keyword evidence="4" id="KW-1133">Transmembrane helix</keyword>
<dbReference type="AlphaFoldDB" id="A0A1I6B9L1"/>
<keyword evidence="4" id="KW-0472">Membrane</keyword>
<evidence type="ECO:0000313" key="6">
    <source>
        <dbReference type="EMBL" id="SFQ77623.1"/>
    </source>
</evidence>
<evidence type="ECO:0000259" key="5">
    <source>
        <dbReference type="PROSITE" id="PS50109"/>
    </source>
</evidence>
<dbReference type="Pfam" id="PF02518">
    <property type="entry name" value="HATPase_c"/>
    <property type="match status" value="1"/>
</dbReference>
<dbReference type="InterPro" id="IPR011990">
    <property type="entry name" value="TPR-like_helical_dom_sf"/>
</dbReference>
<gene>
    <name evidence="6" type="ORF">SAMN04515668_4321</name>
</gene>
<dbReference type="Pfam" id="PF00512">
    <property type="entry name" value="HisKA"/>
    <property type="match status" value="1"/>
</dbReference>
<dbReference type="InterPro" id="IPR005467">
    <property type="entry name" value="His_kinase_dom"/>
</dbReference>
<feature type="domain" description="Histidine kinase" evidence="5">
    <location>
        <begin position="445"/>
        <end position="689"/>
    </location>
</feature>
<evidence type="ECO:0000256" key="2">
    <source>
        <dbReference type="ARBA" id="ARBA00012438"/>
    </source>
</evidence>
<keyword evidence="7" id="KW-1185">Reference proteome</keyword>
<dbReference type="EC" id="2.7.13.3" evidence="2"/>
<dbReference type="SMART" id="SM00028">
    <property type="entry name" value="TPR"/>
    <property type="match status" value="6"/>
</dbReference>
<accession>A0A1I6B9L1</accession>
<dbReference type="SUPFAM" id="SSF55874">
    <property type="entry name" value="ATPase domain of HSP90 chaperone/DNA topoisomerase II/histidine kinase"/>
    <property type="match status" value="1"/>
</dbReference>
<dbReference type="PROSITE" id="PS50109">
    <property type="entry name" value="HIS_KIN"/>
    <property type="match status" value="1"/>
</dbReference>
<dbReference type="Proteomes" id="UP000199029">
    <property type="component" value="Unassembled WGS sequence"/>
</dbReference>
<dbReference type="InterPro" id="IPR019734">
    <property type="entry name" value="TPR_rpt"/>
</dbReference>
<dbReference type="PANTHER" id="PTHR43065">
    <property type="entry name" value="SENSOR HISTIDINE KINASE"/>
    <property type="match status" value="1"/>
</dbReference>
<dbReference type="SMART" id="SM00387">
    <property type="entry name" value="HATPase_c"/>
    <property type="match status" value="1"/>
</dbReference>
<dbReference type="STRING" id="1227077.SAMN04515668_4321"/>
<evidence type="ECO:0000256" key="4">
    <source>
        <dbReference type="SAM" id="Phobius"/>
    </source>
</evidence>
<dbReference type="InterPro" id="IPR004358">
    <property type="entry name" value="Sig_transdc_His_kin-like_C"/>
</dbReference>
<dbReference type="InterPro" id="IPR003661">
    <property type="entry name" value="HisK_dim/P_dom"/>
</dbReference>
<keyword evidence="3" id="KW-0597">Phosphoprotein</keyword>